<sequence length="65" mass="6837">MGIPDLITDANISINRSMPGVGPVHAGFYDAFDSIKSKLASSLDIIQSADVVHCVGHSLGGLWQI</sequence>
<reference evidence="2 3" key="1">
    <citation type="submission" date="2020-12" db="EMBL/GenBank/DDBJ databases">
        <title>Novel Thalassolituus-related marine hydrocarbonoclastic bacteria mediated algae-derived hydrocarbons mineralization in twilight zone of the northern South China Sea.</title>
        <authorList>
            <person name="Dong C."/>
        </authorList>
    </citation>
    <scope>NUCLEOTIDE SEQUENCE [LARGE SCALE GENOMIC DNA]</scope>
    <source>
        <strain evidence="2 3">IMCC1826</strain>
    </source>
</reference>
<organism evidence="2 3">
    <name type="scientific">Thalassolituus marinus</name>
    <dbReference type="NCBI Taxonomy" id="671053"/>
    <lineage>
        <taxon>Bacteria</taxon>
        <taxon>Pseudomonadati</taxon>
        <taxon>Pseudomonadota</taxon>
        <taxon>Gammaproteobacteria</taxon>
        <taxon>Oceanospirillales</taxon>
        <taxon>Oceanospirillaceae</taxon>
        <taxon>Thalassolituus</taxon>
    </lineage>
</organism>
<accession>A0ABS7ZWJ8</accession>
<proteinExistence type="predicted"/>
<feature type="domain" description="Fungal lipase-type" evidence="1">
    <location>
        <begin position="5"/>
        <end position="61"/>
    </location>
</feature>
<gene>
    <name evidence="2" type="ORF">I9W95_14200</name>
</gene>
<dbReference type="SUPFAM" id="SSF53474">
    <property type="entry name" value="alpha/beta-Hydrolases"/>
    <property type="match status" value="1"/>
</dbReference>
<dbReference type="Gene3D" id="3.40.50.1820">
    <property type="entry name" value="alpha/beta hydrolase"/>
    <property type="match status" value="1"/>
</dbReference>
<protein>
    <recommendedName>
        <fullName evidence="1">Fungal lipase-type domain-containing protein</fullName>
    </recommendedName>
</protein>
<evidence type="ECO:0000313" key="2">
    <source>
        <dbReference type="EMBL" id="MCA6064760.1"/>
    </source>
</evidence>
<evidence type="ECO:0000313" key="3">
    <source>
        <dbReference type="Proteomes" id="UP000714380"/>
    </source>
</evidence>
<dbReference type="Proteomes" id="UP000714380">
    <property type="component" value="Unassembled WGS sequence"/>
</dbReference>
<dbReference type="Pfam" id="PF01764">
    <property type="entry name" value="Lipase_3"/>
    <property type="match status" value="1"/>
</dbReference>
<name>A0ABS7ZWJ8_9GAMM</name>
<comment type="caution">
    <text evidence="2">The sequence shown here is derived from an EMBL/GenBank/DDBJ whole genome shotgun (WGS) entry which is preliminary data.</text>
</comment>
<evidence type="ECO:0000259" key="1">
    <source>
        <dbReference type="Pfam" id="PF01764"/>
    </source>
</evidence>
<keyword evidence="3" id="KW-1185">Reference proteome</keyword>
<dbReference type="EMBL" id="JAEDAH010000091">
    <property type="protein sequence ID" value="MCA6064760.1"/>
    <property type="molecule type" value="Genomic_DNA"/>
</dbReference>
<dbReference type="InterPro" id="IPR029058">
    <property type="entry name" value="AB_hydrolase_fold"/>
</dbReference>
<dbReference type="InterPro" id="IPR002921">
    <property type="entry name" value="Fungal_lipase-type"/>
</dbReference>